<dbReference type="Gene3D" id="1.10.560.10">
    <property type="entry name" value="GroEL-like equatorial domain"/>
    <property type="match status" value="1"/>
</dbReference>
<keyword evidence="3" id="KW-0963">Cytoplasm</keyword>
<dbReference type="EMBL" id="WNTK01009804">
    <property type="protein sequence ID" value="KAG9462713.1"/>
    <property type="molecule type" value="Genomic_DNA"/>
</dbReference>
<keyword evidence="4 9" id="KW-0547">Nucleotide-binding</keyword>
<evidence type="ECO:0000256" key="1">
    <source>
        <dbReference type="ARBA" id="ARBA00004496"/>
    </source>
</evidence>
<evidence type="ECO:0000256" key="2">
    <source>
        <dbReference type="ARBA" id="ARBA00008020"/>
    </source>
</evidence>
<dbReference type="InterPro" id="IPR027410">
    <property type="entry name" value="TCP-1-like_intermed_sf"/>
</dbReference>
<organism evidence="10 11">
    <name type="scientific">Eleutherodactylus coqui</name>
    <name type="common">Puerto Rican coqui</name>
    <dbReference type="NCBI Taxonomy" id="57060"/>
    <lineage>
        <taxon>Eukaryota</taxon>
        <taxon>Metazoa</taxon>
        <taxon>Chordata</taxon>
        <taxon>Craniata</taxon>
        <taxon>Vertebrata</taxon>
        <taxon>Euteleostomi</taxon>
        <taxon>Amphibia</taxon>
        <taxon>Batrachia</taxon>
        <taxon>Anura</taxon>
        <taxon>Neobatrachia</taxon>
        <taxon>Hyloidea</taxon>
        <taxon>Eleutherodactylidae</taxon>
        <taxon>Eleutherodactylinae</taxon>
        <taxon>Eleutherodactylus</taxon>
        <taxon>Eleutherodactylus</taxon>
    </lineage>
</organism>
<dbReference type="InterPro" id="IPR017998">
    <property type="entry name" value="Chaperone_TCP-1"/>
</dbReference>
<keyword evidence="5 9" id="KW-0067">ATP-binding</keyword>
<evidence type="ECO:0000256" key="8">
    <source>
        <dbReference type="ARBA" id="ARBA00033325"/>
    </source>
</evidence>
<dbReference type="FunFam" id="1.10.560.10:FF:000049">
    <property type="entry name" value="T-complex protein 1 subunitTheta, putative"/>
    <property type="match status" value="1"/>
</dbReference>
<proteinExistence type="inferred from homology"/>
<sequence length="372" mass="41433">MTTLGSKVINRCHRQMAEIAVNAILTVADMERKDVDFELIKVEGKVGGKLEDTKMIKGVIVDKDFSHPQMPKEVKDAKIAILTCPFEPPKPKTKHKLDVTSVEDYKALQKYEKEKFLEMVKQIKDTGANLAICQWGFDDEANHLLLQNELPAVRWVGGPEIELIAIASGGRIVPRFSELTPEKLGYAGIVREISFGTTKDRMLVIEQCKNSRAVTIFIRGGNKMIIEEAKRSLHDALCVIRNLVRDSRIVYGGGAAEISCALAVSQAADKCPSLEQYAMRAFADALETIPMSLAENSGMNPIQTMTEVRAKQLKDDNPALGIDCLHKGTNDMKQQHVIETLIGKKQQFSLATQVVKMILKIDDIRRPSEMED</sequence>
<comment type="subcellular location">
    <subcellularLocation>
        <location evidence="1">Cytoplasm</location>
    </subcellularLocation>
</comment>
<dbReference type="GO" id="GO:0005524">
    <property type="term" value="F:ATP binding"/>
    <property type="evidence" value="ECO:0007669"/>
    <property type="project" value="UniProtKB-KW"/>
</dbReference>
<dbReference type="InterPro" id="IPR027413">
    <property type="entry name" value="GROEL-like_equatorial_sf"/>
</dbReference>
<evidence type="ECO:0000256" key="9">
    <source>
        <dbReference type="RuleBase" id="RU004187"/>
    </source>
</evidence>
<evidence type="ECO:0000313" key="10">
    <source>
        <dbReference type="EMBL" id="KAG9462713.1"/>
    </source>
</evidence>
<gene>
    <name evidence="10" type="ORF">GDO78_023266</name>
</gene>
<dbReference type="GO" id="GO:0005832">
    <property type="term" value="C:chaperonin-containing T-complex"/>
    <property type="evidence" value="ECO:0007669"/>
    <property type="project" value="UniProtKB-ARBA"/>
</dbReference>
<evidence type="ECO:0000256" key="6">
    <source>
        <dbReference type="ARBA" id="ARBA00023186"/>
    </source>
</evidence>
<dbReference type="PANTHER" id="PTHR11353">
    <property type="entry name" value="CHAPERONIN"/>
    <property type="match status" value="1"/>
</dbReference>
<dbReference type="OrthoDB" id="10248520at2759"/>
<comment type="similarity">
    <text evidence="2 9">Belongs to the TCP-1 chaperonin family.</text>
</comment>
<dbReference type="AlphaFoldDB" id="A0A8J6E984"/>
<dbReference type="SUPFAM" id="SSF48592">
    <property type="entry name" value="GroEL equatorial domain-like"/>
    <property type="match status" value="1"/>
</dbReference>
<evidence type="ECO:0000256" key="4">
    <source>
        <dbReference type="ARBA" id="ARBA00022741"/>
    </source>
</evidence>
<dbReference type="Proteomes" id="UP000770717">
    <property type="component" value="Unassembled WGS sequence"/>
</dbReference>
<dbReference type="SUPFAM" id="SSF52029">
    <property type="entry name" value="GroEL apical domain-like"/>
    <property type="match status" value="1"/>
</dbReference>
<accession>A0A8J6E984</accession>
<keyword evidence="6 9" id="KW-0143">Chaperone</keyword>
<evidence type="ECO:0000313" key="11">
    <source>
        <dbReference type="Proteomes" id="UP000770717"/>
    </source>
</evidence>
<keyword evidence="11" id="KW-1185">Reference proteome</keyword>
<dbReference type="InterPro" id="IPR002423">
    <property type="entry name" value="Cpn60/GroEL/TCP-1"/>
</dbReference>
<evidence type="ECO:0000256" key="5">
    <source>
        <dbReference type="ARBA" id="ARBA00022840"/>
    </source>
</evidence>
<comment type="caution">
    <text evidence="10">The sequence shown here is derived from an EMBL/GenBank/DDBJ whole genome shotgun (WGS) entry which is preliminary data.</text>
</comment>
<evidence type="ECO:0000256" key="3">
    <source>
        <dbReference type="ARBA" id="ARBA00022490"/>
    </source>
</evidence>
<dbReference type="GO" id="GO:0140662">
    <property type="term" value="F:ATP-dependent protein folding chaperone"/>
    <property type="evidence" value="ECO:0007669"/>
    <property type="project" value="InterPro"/>
</dbReference>
<protein>
    <recommendedName>
        <fullName evidence="7">T-complex protein 1 subunit epsilon</fullName>
    </recommendedName>
    <alternativeName>
        <fullName evidence="8">CCT-epsilon</fullName>
    </alternativeName>
</protein>
<dbReference type="Gene3D" id="3.50.7.10">
    <property type="entry name" value="GroEL"/>
    <property type="match status" value="1"/>
</dbReference>
<evidence type="ECO:0000256" key="7">
    <source>
        <dbReference type="ARBA" id="ARBA00024086"/>
    </source>
</evidence>
<dbReference type="Gene3D" id="3.30.260.10">
    <property type="entry name" value="TCP-1-like chaperonin intermediate domain"/>
    <property type="match status" value="1"/>
</dbReference>
<name>A0A8J6E984_ELECQ</name>
<reference evidence="10" key="1">
    <citation type="thesis" date="2020" institute="ProQuest LLC" country="789 East Eisenhower Parkway, Ann Arbor, MI, USA">
        <title>Comparative Genomics and Chromosome Evolution.</title>
        <authorList>
            <person name="Mudd A.B."/>
        </authorList>
    </citation>
    <scope>NUCLEOTIDE SEQUENCE</scope>
    <source>
        <strain evidence="10">HN-11 Male</strain>
        <tissue evidence="10">Kidney and liver</tissue>
    </source>
</reference>
<dbReference type="PRINTS" id="PR00304">
    <property type="entry name" value="TCOMPLEXTCP1"/>
</dbReference>
<dbReference type="Pfam" id="PF00118">
    <property type="entry name" value="Cpn60_TCP1"/>
    <property type="match status" value="1"/>
</dbReference>
<dbReference type="FunFam" id="3.50.7.10:FF:000003">
    <property type="entry name" value="T-complex protein 1 subunit epsilon"/>
    <property type="match status" value="1"/>
</dbReference>
<dbReference type="InterPro" id="IPR027409">
    <property type="entry name" value="GroEL-like_apical_dom_sf"/>
</dbReference>